<reference evidence="1" key="1">
    <citation type="submission" date="2019-04" db="EMBL/GenBank/DDBJ databases">
        <title>Microbes associate with the intestines of laboratory mice.</title>
        <authorList>
            <person name="Navarre W."/>
            <person name="Wong E."/>
            <person name="Huang K."/>
            <person name="Tropini C."/>
            <person name="Ng K."/>
            <person name="Yu B."/>
        </authorList>
    </citation>
    <scope>NUCLEOTIDE SEQUENCE</scope>
    <source>
        <strain evidence="1">NM04_E33</strain>
    </source>
</reference>
<name>A0AC61RKR8_9BACT</name>
<accession>A0AC61RKR8</accession>
<dbReference type="Proteomes" id="UP000306319">
    <property type="component" value="Unassembled WGS sequence"/>
</dbReference>
<organism evidence="1 2">
    <name type="scientific">Lepagella muris</name>
    <dbReference type="NCBI Taxonomy" id="3032870"/>
    <lineage>
        <taxon>Bacteria</taxon>
        <taxon>Pseudomonadati</taxon>
        <taxon>Bacteroidota</taxon>
        <taxon>Bacteroidia</taxon>
        <taxon>Bacteroidales</taxon>
        <taxon>Muribaculaceae</taxon>
        <taxon>Lepagella</taxon>
    </lineage>
</organism>
<sequence>MKPRTISPILSARVLKIAAFALLGGTCCIPAAYAEPLQAVAPAEAGPVTGVVVDSEGEPLIGATVLVKGSSTGAATDIEGRFTVKAAPGQELQISYVGYQTITIKVQAGKANLGNIVLAADSQVLNDVVVIGYGTQKKGDVTSAVASVKAEDFTVGAIGDAAELVKGKVAGLTIAKGSGDPNAESTIRLRGVISLMGSSSPLVLIDGVEGNLGTVAPENIASIDVLKDASAAAIYGTRGANGVILITTKAGTRESSATVSYSGYGSWATLAKKHKFMTADQIRQGLTNYSDRGYDTDWLDAITRTAFTHNHDVQISGGSKSTTYSGNFSYKKAEGVILTTFNEEMKMNFDVSQWFFNDMIKLHLGLLKAYHKDNGLDAGSEIYRQAIMRNPTEPIYDADGLPYENFGITYYYNPVGLIQERDGDGKSEWSRMTGDITVEPIKGWQTKVLLSTNRSNYHSADFKSSNYQSHRLDGKAGDAGHSYGYTKTDLLEVTSNYRTTLADKHRLDVLVGYSWQKNMNEGFSAWNADFNNDTFKWNNIGIGQELKNGKASMGSYKNDNKLIGFFGRISYGFDNRYNILVSIRREGSSKFGANHKWGSFPSVSAGWNIMNEEFWGKLPVAEWWNMFKLRAGYGVTGVIPGDSYQSLTRYLFGKYENGSGMYFYNNGKWIQGMQIASNPNPDLKWETSGELNVGLDWEMFNGRFGGSFDFYNKETRDMLWQYDVPVPPNRYPWTLANVGKMRNWGVELMLKAIPVTTKDFEWNTTLTLSHNSNKLISLSNDLYETANEHETAYLGEPISQASHRMEVGKAVDRYFGIKSVGVSDNGLWLVENPTTREVAELTDAMLPDPDWKQDLGNSLPKLYLGWGNTFHYKQFDLSMQFTGQFGFKILNEARAYYENNSVNYNRLQSVLDAPYGGENTLAGNQKQTFVSYYLENGDFLKLTNLTLGYNVPFKSNKWIEGLRIYFSAENLFTITGYKGLDPELQNADAGSSGIEWRDNYPTTRSFTVGLQATF</sequence>
<proteinExistence type="predicted"/>
<keyword evidence="1" id="KW-0675">Receptor</keyword>
<comment type="caution">
    <text evidence="1">The sequence shown here is derived from an EMBL/GenBank/DDBJ whole genome shotgun (WGS) entry which is preliminary data.</text>
</comment>
<evidence type="ECO:0000313" key="2">
    <source>
        <dbReference type="Proteomes" id="UP000306319"/>
    </source>
</evidence>
<keyword evidence="2" id="KW-1185">Reference proteome</keyword>
<gene>
    <name evidence="1" type="ORF">E5331_06315</name>
</gene>
<protein>
    <submittedName>
        <fullName evidence="1">TonB-dependent receptor</fullName>
    </submittedName>
</protein>
<dbReference type="EMBL" id="SRYB01000007">
    <property type="protein sequence ID" value="TGY79285.1"/>
    <property type="molecule type" value="Genomic_DNA"/>
</dbReference>
<evidence type="ECO:0000313" key="1">
    <source>
        <dbReference type="EMBL" id="TGY79285.1"/>
    </source>
</evidence>